<sequence length="288" mass="31692">MRGGNTYNFKVVAKDNGVPQLSSESRVVISVLDTRNDRPEINVKPLFSHAGAAVVRESAAIGKVAALLTVTDHDFGRNGIVSCDLDNVHFSLQKLDENEYKIIVAQPLDRERAANHTVVIYCRDGGDPALSTETILRVEVSDSNDNNPVFSSSTYYLSVDENETIGSKVGRVTATDKDFGENARLIYGMEDNGDTFTIDTMLGGHLHDTVPGQRGQVSVRIRRVRLRQQLRPSHGRGHGGRERGGQERPPSSVHQPDLLFSSAGARAYREGHRSGQGHRRGLRPQRQS</sequence>
<comment type="subcellular location">
    <subcellularLocation>
        <location evidence="1">Membrane</location>
        <topology evidence="1">Single-pass membrane protein</topology>
    </subcellularLocation>
</comment>
<evidence type="ECO:0000256" key="9">
    <source>
        <dbReference type="SAM" id="MobiDB-lite"/>
    </source>
</evidence>
<keyword evidence="6" id="KW-0472">Membrane</keyword>
<feature type="compositionally biased region" description="Basic residues" evidence="9">
    <location>
        <begin position="275"/>
        <end position="288"/>
    </location>
</feature>
<evidence type="ECO:0000313" key="11">
    <source>
        <dbReference type="EMBL" id="KAK7455358.1"/>
    </source>
</evidence>
<keyword evidence="5" id="KW-1133">Transmembrane helix</keyword>
<protein>
    <recommendedName>
        <fullName evidence="10">Cadherin domain-containing protein</fullName>
    </recommendedName>
</protein>
<organism evidence="11 12">
    <name type="scientific">Batillaria attramentaria</name>
    <dbReference type="NCBI Taxonomy" id="370345"/>
    <lineage>
        <taxon>Eukaryota</taxon>
        <taxon>Metazoa</taxon>
        <taxon>Spiralia</taxon>
        <taxon>Lophotrochozoa</taxon>
        <taxon>Mollusca</taxon>
        <taxon>Gastropoda</taxon>
        <taxon>Caenogastropoda</taxon>
        <taxon>Sorbeoconcha</taxon>
        <taxon>Cerithioidea</taxon>
        <taxon>Batillariidae</taxon>
        <taxon>Batillaria</taxon>
    </lineage>
</organism>
<feature type="domain" description="Cadherin" evidence="10">
    <location>
        <begin position="151"/>
        <end position="206"/>
    </location>
</feature>
<dbReference type="InterPro" id="IPR050174">
    <property type="entry name" value="Protocadherin/Cadherin-CA"/>
</dbReference>
<evidence type="ECO:0000256" key="2">
    <source>
        <dbReference type="ARBA" id="ARBA00022692"/>
    </source>
</evidence>
<evidence type="ECO:0000256" key="5">
    <source>
        <dbReference type="ARBA" id="ARBA00022989"/>
    </source>
</evidence>
<reference evidence="11 12" key="1">
    <citation type="journal article" date="2023" name="Sci. Data">
        <title>Genome assembly of the Korean intertidal mud-creeper Batillaria attramentaria.</title>
        <authorList>
            <person name="Patra A.K."/>
            <person name="Ho P.T."/>
            <person name="Jun S."/>
            <person name="Lee S.J."/>
            <person name="Kim Y."/>
            <person name="Won Y.J."/>
        </authorList>
    </citation>
    <scope>NUCLEOTIDE SEQUENCE [LARGE SCALE GENOMIC DNA]</scope>
    <source>
        <strain evidence="11">Wonlab-2016</strain>
    </source>
</reference>
<accession>A0ABD0J3C5</accession>
<keyword evidence="2" id="KW-0812">Transmembrane</keyword>
<evidence type="ECO:0000259" key="10">
    <source>
        <dbReference type="PROSITE" id="PS50268"/>
    </source>
</evidence>
<feature type="compositionally biased region" description="Basic residues" evidence="9">
    <location>
        <begin position="225"/>
        <end position="238"/>
    </location>
</feature>
<dbReference type="Pfam" id="PF00028">
    <property type="entry name" value="Cadherin"/>
    <property type="match status" value="2"/>
</dbReference>
<dbReference type="GO" id="GO:0016020">
    <property type="term" value="C:membrane"/>
    <property type="evidence" value="ECO:0007669"/>
    <property type="project" value="UniProtKB-SubCell"/>
</dbReference>
<evidence type="ECO:0000256" key="1">
    <source>
        <dbReference type="ARBA" id="ARBA00004167"/>
    </source>
</evidence>
<keyword evidence="12" id="KW-1185">Reference proteome</keyword>
<dbReference type="PANTHER" id="PTHR24028">
    <property type="entry name" value="CADHERIN-87A"/>
    <property type="match status" value="1"/>
</dbReference>
<feature type="domain" description="Cadherin" evidence="10">
    <location>
        <begin position="55"/>
        <end position="150"/>
    </location>
</feature>
<evidence type="ECO:0000256" key="3">
    <source>
        <dbReference type="ARBA" id="ARBA00022737"/>
    </source>
</evidence>
<feature type="domain" description="Cadherin" evidence="10">
    <location>
        <begin position="5"/>
        <end position="47"/>
    </location>
</feature>
<dbReference type="PRINTS" id="PR00205">
    <property type="entry name" value="CADHERIN"/>
</dbReference>
<dbReference type="Gene3D" id="2.60.40.60">
    <property type="entry name" value="Cadherins"/>
    <property type="match status" value="2"/>
</dbReference>
<name>A0ABD0J3C5_9CAEN</name>
<dbReference type="SMART" id="SM00112">
    <property type="entry name" value="CA"/>
    <property type="match status" value="1"/>
</dbReference>
<keyword evidence="3" id="KW-0677">Repeat</keyword>
<comment type="caution">
    <text evidence="11">The sequence shown here is derived from an EMBL/GenBank/DDBJ whole genome shotgun (WGS) entry which is preliminary data.</text>
</comment>
<evidence type="ECO:0000256" key="8">
    <source>
        <dbReference type="PROSITE-ProRule" id="PRU00043"/>
    </source>
</evidence>
<dbReference type="GO" id="GO:0005509">
    <property type="term" value="F:calcium ion binding"/>
    <property type="evidence" value="ECO:0007669"/>
    <property type="project" value="UniProtKB-UniRule"/>
</dbReference>
<dbReference type="InterPro" id="IPR020894">
    <property type="entry name" value="Cadherin_CS"/>
</dbReference>
<keyword evidence="4 8" id="KW-0106">Calcium</keyword>
<feature type="region of interest" description="Disordered" evidence="9">
    <location>
        <begin position="225"/>
        <end position="288"/>
    </location>
</feature>
<proteinExistence type="predicted"/>
<evidence type="ECO:0000256" key="7">
    <source>
        <dbReference type="ARBA" id="ARBA00023180"/>
    </source>
</evidence>
<dbReference type="PROSITE" id="PS00232">
    <property type="entry name" value="CADHERIN_1"/>
    <property type="match status" value="1"/>
</dbReference>
<evidence type="ECO:0000256" key="4">
    <source>
        <dbReference type="ARBA" id="ARBA00022837"/>
    </source>
</evidence>
<evidence type="ECO:0000256" key="6">
    <source>
        <dbReference type="ARBA" id="ARBA00023136"/>
    </source>
</evidence>
<dbReference type="SUPFAM" id="SSF49313">
    <property type="entry name" value="Cadherin-like"/>
    <property type="match status" value="3"/>
</dbReference>
<dbReference type="EMBL" id="JACVVK020000692">
    <property type="protein sequence ID" value="KAK7455358.1"/>
    <property type="molecule type" value="Genomic_DNA"/>
</dbReference>
<dbReference type="InterPro" id="IPR015919">
    <property type="entry name" value="Cadherin-like_sf"/>
</dbReference>
<dbReference type="PANTHER" id="PTHR24028:SF146">
    <property type="entry name" value="CADHERIN 96CB, ISOFORM D-RELATED"/>
    <property type="match status" value="1"/>
</dbReference>
<gene>
    <name evidence="11" type="ORF">BaRGS_00039479</name>
</gene>
<dbReference type="FunFam" id="2.60.40.60:FF:000092">
    <property type="entry name" value="Protocadherin 8"/>
    <property type="match status" value="1"/>
</dbReference>
<dbReference type="Proteomes" id="UP001519460">
    <property type="component" value="Unassembled WGS sequence"/>
</dbReference>
<keyword evidence="7" id="KW-0325">Glycoprotein</keyword>
<evidence type="ECO:0000313" key="12">
    <source>
        <dbReference type="Proteomes" id="UP001519460"/>
    </source>
</evidence>
<dbReference type="AlphaFoldDB" id="A0ABD0J3C5"/>
<dbReference type="InterPro" id="IPR002126">
    <property type="entry name" value="Cadherin-like_dom"/>
</dbReference>
<dbReference type="CDD" id="cd11304">
    <property type="entry name" value="Cadherin_repeat"/>
    <property type="match status" value="3"/>
</dbReference>
<dbReference type="PROSITE" id="PS50268">
    <property type="entry name" value="CADHERIN_2"/>
    <property type="match status" value="3"/>
</dbReference>